<organism evidence="2 3">
    <name type="scientific">Actinomadura meridiana</name>
    <dbReference type="NCBI Taxonomy" id="559626"/>
    <lineage>
        <taxon>Bacteria</taxon>
        <taxon>Bacillati</taxon>
        <taxon>Actinomycetota</taxon>
        <taxon>Actinomycetes</taxon>
        <taxon>Streptosporangiales</taxon>
        <taxon>Thermomonosporaceae</taxon>
        <taxon>Actinomadura</taxon>
    </lineage>
</organism>
<reference evidence="3" key="1">
    <citation type="journal article" date="2019" name="Int. J. Syst. Evol. Microbiol.">
        <title>The Global Catalogue of Microorganisms (GCM) 10K type strain sequencing project: providing services to taxonomists for standard genome sequencing and annotation.</title>
        <authorList>
            <consortium name="The Broad Institute Genomics Platform"/>
            <consortium name="The Broad Institute Genome Sequencing Center for Infectious Disease"/>
            <person name="Wu L."/>
            <person name="Ma J."/>
        </authorList>
    </citation>
    <scope>NUCLEOTIDE SEQUENCE [LARGE SCALE GENOMIC DNA]</scope>
    <source>
        <strain evidence="3">JCM 17440</strain>
    </source>
</reference>
<evidence type="ECO:0000313" key="3">
    <source>
        <dbReference type="Proteomes" id="UP001501710"/>
    </source>
</evidence>
<gene>
    <name evidence="2" type="ORF">GCM10022254_68370</name>
</gene>
<name>A0ABP8CM52_9ACTN</name>
<evidence type="ECO:0000313" key="2">
    <source>
        <dbReference type="EMBL" id="GAA4241053.1"/>
    </source>
</evidence>
<dbReference type="EMBL" id="BAABAS010000026">
    <property type="protein sequence ID" value="GAA4241053.1"/>
    <property type="molecule type" value="Genomic_DNA"/>
</dbReference>
<dbReference type="Proteomes" id="UP001501710">
    <property type="component" value="Unassembled WGS sequence"/>
</dbReference>
<sequence length="69" mass="7617">MPDVQPDDSTEDTHSTMSGTAGDVVQARDISGDIHFHYGRGSHSPPWQLPRGVGVFVNRLDDQDRLDAR</sequence>
<protein>
    <recommendedName>
        <fullName evidence="4">DUF397 domain-containing protein</fullName>
    </recommendedName>
</protein>
<feature type="compositionally biased region" description="Acidic residues" evidence="1">
    <location>
        <begin position="1"/>
        <end position="10"/>
    </location>
</feature>
<evidence type="ECO:0000256" key="1">
    <source>
        <dbReference type="SAM" id="MobiDB-lite"/>
    </source>
</evidence>
<feature type="region of interest" description="Disordered" evidence="1">
    <location>
        <begin position="1"/>
        <end position="28"/>
    </location>
</feature>
<accession>A0ABP8CM52</accession>
<proteinExistence type="predicted"/>
<keyword evidence="3" id="KW-1185">Reference proteome</keyword>
<comment type="caution">
    <text evidence="2">The sequence shown here is derived from an EMBL/GenBank/DDBJ whole genome shotgun (WGS) entry which is preliminary data.</text>
</comment>
<dbReference type="RefSeq" id="WP_344905866.1">
    <property type="nucleotide sequence ID" value="NZ_BAABAS010000026.1"/>
</dbReference>
<evidence type="ECO:0008006" key="4">
    <source>
        <dbReference type="Google" id="ProtNLM"/>
    </source>
</evidence>